<organism evidence="1 2">
    <name type="scientific">Phaeosphaeria nodorum (strain SN15 / ATCC MYA-4574 / FGSC 10173)</name>
    <name type="common">Glume blotch fungus</name>
    <name type="synonym">Parastagonospora nodorum</name>
    <dbReference type="NCBI Taxonomy" id="321614"/>
    <lineage>
        <taxon>Eukaryota</taxon>
        <taxon>Fungi</taxon>
        <taxon>Dikarya</taxon>
        <taxon>Ascomycota</taxon>
        <taxon>Pezizomycotina</taxon>
        <taxon>Dothideomycetes</taxon>
        <taxon>Pleosporomycetidae</taxon>
        <taxon>Pleosporales</taxon>
        <taxon>Pleosporineae</taxon>
        <taxon>Phaeosphaeriaceae</taxon>
        <taxon>Parastagonospora</taxon>
    </lineage>
</organism>
<dbReference type="HOGENOM" id="CLU_196979_0_0_1"/>
<proteinExistence type="predicted"/>
<reference evidence="2" key="1">
    <citation type="journal article" date="2007" name="Plant Cell">
        <title>Dothideomycete-plant interactions illuminated by genome sequencing and EST analysis of the wheat pathogen Stagonospora nodorum.</title>
        <authorList>
            <person name="Hane J.K."/>
            <person name="Lowe R.G."/>
            <person name="Solomon P.S."/>
            <person name="Tan K.C."/>
            <person name="Schoch C.L."/>
            <person name="Spatafora J.W."/>
            <person name="Crous P.W."/>
            <person name="Kodira C."/>
            <person name="Birren B.W."/>
            <person name="Galagan J.E."/>
            <person name="Torriani S.F."/>
            <person name="McDonald B.A."/>
            <person name="Oliver R.P."/>
        </authorList>
    </citation>
    <scope>NUCLEOTIDE SEQUENCE [LARGE SCALE GENOMIC DNA]</scope>
    <source>
        <strain evidence="2">SN15 / ATCC MYA-4574 / FGSC 10173</strain>
    </source>
</reference>
<evidence type="ECO:0000313" key="1">
    <source>
        <dbReference type="EMBL" id="EDP89815.1"/>
    </source>
</evidence>
<dbReference type="GeneID" id="5979408"/>
<dbReference type="RefSeq" id="XP_001802170.1">
    <property type="nucleotide sequence ID" value="XM_001802118.1"/>
</dbReference>
<evidence type="ECO:0000313" key="2">
    <source>
        <dbReference type="Proteomes" id="UP000001055"/>
    </source>
</evidence>
<gene>
    <name evidence="1" type="ORF">SNOG_20129</name>
</gene>
<dbReference type="AlphaFoldDB" id="A9JXC5"/>
<protein>
    <submittedName>
        <fullName evidence="1">Uncharacterized protein</fullName>
    </submittedName>
</protein>
<accession>A9JXC5</accession>
<sequence>MNRFKETRDQIVLDNKPFIPQAEIGKAASSVIIEFNKPGDANKIKDEGLVYQDKVFQCERYERTVPIEAVLQVPILRPH</sequence>
<dbReference type="InParanoid" id="A9JXC5"/>
<dbReference type="KEGG" id="pno:SNOG_20129"/>
<name>A9JXC5_PHANO</name>
<dbReference type="STRING" id="321614.A9JXC5"/>
<dbReference type="EMBL" id="CH445345">
    <property type="protein sequence ID" value="EDP89815.1"/>
    <property type="molecule type" value="Genomic_DNA"/>
</dbReference>
<dbReference type="Proteomes" id="UP000001055">
    <property type="component" value="Unassembled WGS sequence"/>
</dbReference>